<feature type="compositionally biased region" description="Basic and acidic residues" evidence="1">
    <location>
        <begin position="130"/>
        <end position="140"/>
    </location>
</feature>
<organism evidence="2 3">
    <name type="scientific">Toxoplasma gondii GAB2-2007-GAL-DOM2</name>
    <dbReference type="NCBI Taxonomy" id="1130820"/>
    <lineage>
        <taxon>Eukaryota</taxon>
        <taxon>Sar</taxon>
        <taxon>Alveolata</taxon>
        <taxon>Apicomplexa</taxon>
        <taxon>Conoidasida</taxon>
        <taxon>Coccidia</taxon>
        <taxon>Eucoccidiorida</taxon>
        <taxon>Eimeriorina</taxon>
        <taxon>Sarcocystidae</taxon>
        <taxon>Toxoplasma</taxon>
    </lineage>
</organism>
<evidence type="ECO:0000313" key="2">
    <source>
        <dbReference type="EMBL" id="KFG30995.1"/>
    </source>
</evidence>
<feature type="region of interest" description="Disordered" evidence="1">
    <location>
        <begin position="1080"/>
        <end position="1146"/>
    </location>
</feature>
<feature type="region of interest" description="Disordered" evidence="1">
    <location>
        <begin position="1175"/>
        <end position="1199"/>
    </location>
</feature>
<feature type="region of interest" description="Disordered" evidence="1">
    <location>
        <begin position="675"/>
        <end position="833"/>
    </location>
</feature>
<protein>
    <submittedName>
        <fullName evidence="2">Uncharacterized protein</fullName>
    </submittedName>
</protein>
<feature type="region of interest" description="Disordered" evidence="1">
    <location>
        <begin position="501"/>
        <end position="533"/>
    </location>
</feature>
<sequence length="1199" mass="126554">MPGRKEDLREEGLGRDRDASPEELAHASNLTDVGNNGNVSTSPLSSSSQEEKGEDADESAPRSPRESSVDLSVSNPRDRPQILMVEPNGRTTASDSPAGPRRGACVGGEDARSAGMATSSRKSPALTPVPRDRACRRSDSLEDAPSGGDGRRQQVERCEARDSMKGVAGDTRVSSPETDKESRRAPGASVNPCLSPSGQAKCTDAGSRGINSSDARAGLVRASAAGVVSRVTTNGPQSNGYTSVSYLDDFYMRQRTRAEYEAQRREEARREMTTWRGAPATKEFQWLQRLRHEQDESPASGSPGSAAGPSAGPVYGRALVGALRASTCGQADVWHRGDLSSKSPGKVIKRSATLPEETRLVKHLISLFQAGSTRRPSWRSGGAQSGEVRSSGSPREGTVPGPPVRQWETFRPTSPPTSGSNEGVSSTAGKRSGYFSVRALGRTLSFPRPSASSTRGAPVPGGSFGSTQPWADAQRASSRSTDCLGVPAYFSSDASSLVHGPWPAGEHASPRRVSVHSDPRSTSWAVPTHQPPAGIPMSSSSGTPAMSLPVFVTPRPTAASGPPRLSREEVLVIQDALLRYQAVRQQGQPIQGVPHRGEYRRVPAASYSSLFRGAPGVGGTPGPIVHSPNGAVTFNLSQQRQRGVADAGGACRLRQNTRESIAGNKGDVGVSKKLERSGAEGAGVEPFFERVEPPTASSEAIAEDPENLGARDEEGNRGDDARKTEIEREEARALSAGRGTGAREEEGKTYRGDSRPTTGESDVHEETQSAVLQPRREERSINADGAAEVSAGASIKDSVAVSQDESAKEKTWSDTEAAPVGEPAATDQSTLGEAIECEASGPATRRRVDARALSVAVSTVSSFAGQQTAGGQEEGPPGAVTSWQTHEEAIMCLADCFAAAAVDLEGSGHGRSGDLALAMPEDPKQRQECEGTSPPDGAVQFGISGVLDASDSSPSDDVPQEDLKPYERIMLKFLQYREWWEAQTKSGGDGESQAVDELLSVFDANGEDGVNDGERKRSLDANEEAQQLREIDAILESIPDLRRDIQLFGTLDSFGASELAADAGLFNFNFAEQDAIHLFSEDEGEDEDSGKGGDEAPTDRRLPNGPKDPREPLAGSLEVPSDVHSGQSALPGVGGAEDTDDVTRVASETPISASALLRAQYLVGPLRVSHLAAGTAAGQRIGDSSSSPDANHDTEQDRQ</sequence>
<proteinExistence type="predicted"/>
<feature type="region of interest" description="Disordered" evidence="1">
    <location>
        <begin position="1004"/>
        <end position="1023"/>
    </location>
</feature>
<feature type="compositionally biased region" description="Low complexity" evidence="1">
    <location>
        <begin position="948"/>
        <end position="957"/>
    </location>
</feature>
<feature type="compositionally biased region" description="Low complexity" evidence="1">
    <location>
        <begin position="297"/>
        <end position="312"/>
    </location>
</feature>
<accession>A0A086JFS7</accession>
<feature type="region of interest" description="Disordered" evidence="1">
    <location>
        <begin position="372"/>
        <end position="429"/>
    </location>
</feature>
<feature type="region of interest" description="Disordered" evidence="1">
    <location>
        <begin position="445"/>
        <end position="478"/>
    </location>
</feature>
<dbReference type="VEuPathDB" id="ToxoDB:TGDOM2_318210"/>
<dbReference type="OrthoDB" id="332145at2759"/>
<feature type="compositionally biased region" description="Basic and acidic residues" evidence="1">
    <location>
        <begin position="1012"/>
        <end position="1023"/>
    </location>
</feature>
<feature type="compositionally biased region" description="Basic and acidic residues" evidence="1">
    <location>
        <begin position="149"/>
        <end position="164"/>
    </location>
</feature>
<dbReference type="AlphaFoldDB" id="A0A086JFS7"/>
<feature type="compositionally biased region" description="Polar residues" evidence="1">
    <location>
        <begin position="416"/>
        <end position="429"/>
    </location>
</feature>
<feature type="region of interest" description="Disordered" evidence="1">
    <location>
        <begin position="1"/>
        <end position="212"/>
    </location>
</feature>
<feature type="compositionally biased region" description="Polar residues" evidence="1">
    <location>
        <begin position="465"/>
        <end position="478"/>
    </location>
</feature>
<feature type="compositionally biased region" description="Low complexity" evidence="1">
    <location>
        <begin position="864"/>
        <end position="879"/>
    </location>
</feature>
<feature type="compositionally biased region" description="Basic and acidic residues" evidence="1">
    <location>
        <begin position="59"/>
        <end position="68"/>
    </location>
</feature>
<dbReference type="EMBL" id="AHZU02001573">
    <property type="protein sequence ID" value="KFG30995.1"/>
    <property type="molecule type" value="Genomic_DNA"/>
</dbReference>
<feature type="region of interest" description="Disordered" evidence="1">
    <location>
        <begin position="292"/>
        <end position="312"/>
    </location>
</feature>
<evidence type="ECO:0000256" key="1">
    <source>
        <dbReference type="SAM" id="MobiDB-lite"/>
    </source>
</evidence>
<feature type="compositionally biased region" description="Basic and acidic residues" evidence="1">
    <location>
        <begin position="1"/>
        <end position="25"/>
    </location>
</feature>
<feature type="compositionally biased region" description="Basic and acidic residues" evidence="1">
    <location>
        <begin position="1089"/>
        <end position="1111"/>
    </location>
</feature>
<dbReference type="Proteomes" id="UP000028837">
    <property type="component" value="Unassembled WGS sequence"/>
</dbReference>
<feature type="region of interest" description="Disordered" evidence="1">
    <location>
        <begin position="859"/>
        <end position="880"/>
    </location>
</feature>
<feature type="region of interest" description="Disordered" evidence="1">
    <location>
        <begin position="912"/>
        <end position="962"/>
    </location>
</feature>
<reference evidence="2 3" key="1">
    <citation type="submission" date="2014-02" db="EMBL/GenBank/DDBJ databases">
        <authorList>
            <person name="Sibley D."/>
            <person name="Venepally P."/>
            <person name="Karamycheva S."/>
            <person name="Hadjithomas M."/>
            <person name="Khan A."/>
            <person name="Brunk B."/>
            <person name="Roos D."/>
            <person name="Caler E."/>
            <person name="Lorenzi H."/>
        </authorList>
    </citation>
    <scope>NUCLEOTIDE SEQUENCE [LARGE SCALE GENOMIC DNA]</scope>
    <source>
        <strain evidence="2 3">GAB2-2007-GAL-DOM2</strain>
    </source>
</reference>
<gene>
    <name evidence="2" type="ORF">TGDOM2_318210</name>
</gene>
<feature type="compositionally biased region" description="Basic and acidic residues" evidence="1">
    <location>
        <begin position="709"/>
        <end position="732"/>
    </location>
</feature>
<feature type="compositionally biased region" description="Basic and acidic residues" evidence="1">
    <location>
        <begin position="1190"/>
        <end position="1199"/>
    </location>
</feature>
<evidence type="ECO:0000313" key="3">
    <source>
        <dbReference type="Proteomes" id="UP000028837"/>
    </source>
</evidence>
<name>A0A086JFS7_TOXGO</name>
<feature type="compositionally biased region" description="Basic and acidic residues" evidence="1">
    <location>
        <begin position="741"/>
        <end position="754"/>
    </location>
</feature>
<feature type="compositionally biased region" description="Polar residues" evidence="1">
    <location>
        <begin position="28"/>
        <end position="39"/>
    </location>
</feature>
<comment type="caution">
    <text evidence="2">The sequence shown here is derived from an EMBL/GenBank/DDBJ whole genome shotgun (WGS) entry which is preliminary data.</text>
</comment>